<dbReference type="InterPro" id="IPR019934">
    <property type="entry name" value="CHP03545"/>
</dbReference>
<name>A0A8H2JNJ6_9GAMM</name>
<dbReference type="EMBL" id="SZVP01000001">
    <property type="protein sequence ID" value="TMM47457.1"/>
    <property type="molecule type" value="Genomic_DNA"/>
</dbReference>
<evidence type="ECO:0000313" key="2">
    <source>
        <dbReference type="Proteomes" id="UP000307702"/>
    </source>
</evidence>
<dbReference type="RefSeq" id="WP_138619987.1">
    <property type="nucleotide sequence ID" value="NZ_SZVP01000001.1"/>
</dbReference>
<dbReference type="AlphaFoldDB" id="A0A8H2JNJ6"/>
<proteinExistence type="predicted"/>
<reference evidence="1 2" key="1">
    <citation type="submission" date="2019-05" db="EMBL/GenBank/DDBJ databases">
        <title>Colwellia ponticola sp. nov., isolated from seawater.</title>
        <authorList>
            <person name="Yoon J.-H."/>
        </authorList>
    </citation>
    <scope>NUCLEOTIDE SEQUENCE [LARGE SCALE GENOMIC DNA]</scope>
    <source>
        <strain evidence="1 2">OISW-25</strain>
    </source>
</reference>
<dbReference type="NCBIfam" id="TIGR03545">
    <property type="entry name" value="TIGR03545 family protein"/>
    <property type="match status" value="1"/>
</dbReference>
<dbReference type="OrthoDB" id="5752177at2"/>
<dbReference type="Proteomes" id="UP000307702">
    <property type="component" value="Unassembled WGS sequence"/>
</dbReference>
<organism evidence="1 2">
    <name type="scientific">Colwellia ponticola</name>
    <dbReference type="NCBI Taxonomy" id="2304625"/>
    <lineage>
        <taxon>Bacteria</taxon>
        <taxon>Pseudomonadati</taxon>
        <taxon>Pseudomonadota</taxon>
        <taxon>Gammaproteobacteria</taxon>
        <taxon>Alteromonadales</taxon>
        <taxon>Colwelliaceae</taxon>
        <taxon>Colwellia</taxon>
    </lineage>
</organism>
<protein>
    <submittedName>
        <fullName evidence="1">TIGR03545 family protein</fullName>
    </submittedName>
</protein>
<sequence>MARFIRWQGMVAFFILSVLIVGLFYLFAESLVKAAIVTSAESAFGAEVNVADVELSYSPLQISVLGLQVTDKDMPTHNVFSFERATAGVDVWQYLFGKIIVDELTVSQLAFAGVRAKTGDVYQKSESKDKKDSLSDKAKAMLPAIDRQLPDVNTVLNDSNLLTVKASNQLKDSYDIEQEKIKALQAKIPDKTKLAAYQTQVKALGKMKVNSLADIEKIKAAFEEIKTEFKADQALVNQAKQQVAETKNLLTEQVNDLKAAPTKDWQHIKQKYQLESIETEDFAHIIFGEKARDYVEKARWAYDAISPMMANMNNDDSVVVEEKSHAKGRFIFFKEAQPLPSVLIKKALFSVQLGQNAITVTGSELTHQHWLRGKDSLININSVDNGELKLTSNFNLTELGDFNGAGQWLVNNRALPDTELTKSKVLNLSLSTGQLDGKGNFTLKNSDIRASNHFSLEQASYQGTASSTVTKLLLDTVKSLESLTLDVGVNGPVTKPSLTMASSLNDALTGAVKEQLSAKLTDFKGKVNKGLNDKLSTALKLGDSQTAQLLDIEALLTDTDNALSDLQNSDIVKQQQQKLEDKLKDKAKDKLKGKLGDLFG</sequence>
<comment type="caution">
    <text evidence="1">The sequence shown here is derived from an EMBL/GenBank/DDBJ whole genome shotgun (WGS) entry which is preliminary data.</text>
</comment>
<keyword evidence="2" id="KW-1185">Reference proteome</keyword>
<evidence type="ECO:0000313" key="1">
    <source>
        <dbReference type="EMBL" id="TMM47457.1"/>
    </source>
</evidence>
<accession>A0A8H2JNJ6</accession>
<gene>
    <name evidence="1" type="ORF">FCS21_00230</name>
</gene>